<dbReference type="Gene3D" id="3.10.450.50">
    <property type="match status" value="1"/>
</dbReference>
<dbReference type="InterPro" id="IPR018222">
    <property type="entry name" value="Nuclear_transport_factor_2_euk"/>
</dbReference>
<reference evidence="2" key="1">
    <citation type="journal article" date="2020" name="Stud. Mycol.">
        <title>101 Dothideomycetes genomes: a test case for predicting lifestyles and emergence of pathogens.</title>
        <authorList>
            <person name="Haridas S."/>
            <person name="Albert R."/>
            <person name="Binder M."/>
            <person name="Bloem J."/>
            <person name="Labutti K."/>
            <person name="Salamov A."/>
            <person name="Andreopoulos B."/>
            <person name="Baker S."/>
            <person name="Barry K."/>
            <person name="Bills G."/>
            <person name="Bluhm B."/>
            <person name="Cannon C."/>
            <person name="Castanera R."/>
            <person name="Culley D."/>
            <person name="Daum C."/>
            <person name="Ezra D."/>
            <person name="Gonzalez J."/>
            <person name="Henrissat B."/>
            <person name="Kuo A."/>
            <person name="Liang C."/>
            <person name="Lipzen A."/>
            <person name="Lutzoni F."/>
            <person name="Magnuson J."/>
            <person name="Mondo S."/>
            <person name="Nolan M."/>
            <person name="Ohm R."/>
            <person name="Pangilinan J."/>
            <person name="Park H.-J."/>
            <person name="Ramirez L."/>
            <person name="Alfaro M."/>
            <person name="Sun H."/>
            <person name="Tritt A."/>
            <person name="Yoshinaga Y."/>
            <person name="Zwiers L.-H."/>
            <person name="Turgeon B."/>
            <person name="Goodwin S."/>
            <person name="Spatafora J."/>
            <person name="Crous P."/>
            <person name="Grigoriev I."/>
        </authorList>
    </citation>
    <scope>NUCLEOTIDE SEQUENCE</scope>
    <source>
        <strain evidence="2">CBS 116435</strain>
    </source>
</reference>
<dbReference type="Proteomes" id="UP000799441">
    <property type="component" value="Unassembled WGS sequence"/>
</dbReference>
<organism evidence="2 3">
    <name type="scientific">Polychaeton citri CBS 116435</name>
    <dbReference type="NCBI Taxonomy" id="1314669"/>
    <lineage>
        <taxon>Eukaryota</taxon>
        <taxon>Fungi</taxon>
        <taxon>Dikarya</taxon>
        <taxon>Ascomycota</taxon>
        <taxon>Pezizomycotina</taxon>
        <taxon>Dothideomycetes</taxon>
        <taxon>Dothideomycetidae</taxon>
        <taxon>Capnodiales</taxon>
        <taxon>Capnodiaceae</taxon>
        <taxon>Polychaeton</taxon>
    </lineage>
</organism>
<proteinExistence type="predicted"/>
<feature type="domain" description="NTF2" evidence="1">
    <location>
        <begin position="18"/>
        <end position="170"/>
    </location>
</feature>
<evidence type="ECO:0000313" key="3">
    <source>
        <dbReference type="Proteomes" id="UP000799441"/>
    </source>
</evidence>
<name>A0A9P4UUZ0_9PEZI</name>
<dbReference type="InterPro" id="IPR032710">
    <property type="entry name" value="NTF2-like_dom_sf"/>
</dbReference>
<protein>
    <recommendedName>
        <fullName evidence="1">NTF2 domain-containing protein</fullName>
    </recommendedName>
</protein>
<dbReference type="SUPFAM" id="SSF54427">
    <property type="entry name" value="NTF2-like"/>
    <property type="match status" value="1"/>
</dbReference>
<accession>A0A9P4UUZ0</accession>
<dbReference type="InterPro" id="IPR045875">
    <property type="entry name" value="NTF2"/>
</dbReference>
<dbReference type="PROSITE" id="PS50177">
    <property type="entry name" value="NTF2_DOMAIN"/>
    <property type="match status" value="1"/>
</dbReference>
<comment type="caution">
    <text evidence="2">The sequence shown here is derived from an EMBL/GenBank/DDBJ whole genome shotgun (WGS) entry which is preliminary data.</text>
</comment>
<dbReference type="GO" id="GO:0006913">
    <property type="term" value="P:nucleocytoplasmic transport"/>
    <property type="evidence" value="ECO:0007669"/>
    <property type="project" value="InterPro"/>
</dbReference>
<dbReference type="AlphaFoldDB" id="A0A9P4UUZ0"/>
<keyword evidence="3" id="KW-1185">Reference proteome</keyword>
<dbReference type="EMBL" id="MU003767">
    <property type="protein sequence ID" value="KAF2725625.1"/>
    <property type="molecule type" value="Genomic_DNA"/>
</dbReference>
<evidence type="ECO:0000259" key="1">
    <source>
        <dbReference type="PROSITE" id="PS50177"/>
    </source>
</evidence>
<sequence length="172" mass="19303">MATPTLTEVDFTRIASEASEQFTEEYYSALDGARDTLVNYYVPSQSQPTGRTMPHISYNGDSVEDPMTFQQAYVNEMPWTHFEIQSLNAHIVNPKLSPTEGKTKKELERNVSISVQVSGSVRLHERASGPVKSFSDSFVLVPNKEELGAKGTGKQDHGKRWLIQSQTFRFVS</sequence>
<dbReference type="PANTHER" id="PTHR12612">
    <property type="entry name" value="NUCLEAR TRANSPORT FACTOR 2"/>
    <property type="match status" value="1"/>
</dbReference>
<dbReference type="OrthoDB" id="25408at2759"/>
<gene>
    <name evidence="2" type="ORF">K431DRAFT_280985</name>
</gene>
<evidence type="ECO:0000313" key="2">
    <source>
        <dbReference type="EMBL" id="KAF2725625.1"/>
    </source>
</evidence>